<reference evidence="1" key="1">
    <citation type="submission" date="2019-10" db="EMBL/GenBank/DDBJ databases">
        <title>Malate fermentation in French cider.</title>
        <authorList>
            <person name="Cousin F.J."/>
            <person name="Medina Fernandez S."/>
            <person name="Misery B."/>
            <person name="Laplace J.-M."/>
            <person name="Cretenet M."/>
        </authorList>
    </citation>
    <scope>NUCLEOTIDE SEQUENCE</scope>
    <source>
        <strain evidence="1">UCMA15129</strain>
    </source>
</reference>
<organism evidence="1 2">
    <name type="scientific">Oenococcus oeni</name>
    <name type="common">Leuconostoc oenos</name>
    <dbReference type="NCBI Taxonomy" id="1247"/>
    <lineage>
        <taxon>Bacteria</taxon>
        <taxon>Bacillati</taxon>
        <taxon>Bacillota</taxon>
        <taxon>Bacilli</taxon>
        <taxon>Lactobacillales</taxon>
        <taxon>Lactobacillaceae</taxon>
        <taxon>Oenococcus</taxon>
    </lineage>
</organism>
<sequence>MQSFKPCKKNYRYDPRLITDKTSFKNSIEQRTLTVGNYTILKLARSRKGNQAILYEYNENYWLTTNIVKC</sequence>
<dbReference type="EMBL" id="WERV01000006">
    <property type="protein sequence ID" value="MDV7715667.1"/>
    <property type="molecule type" value="Genomic_DNA"/>
</dbReference>
<evidence type="ECO:0000313" key="2">
    <source>
        <dbReference type="Proteomes" id="UP001281024"/>
    </source>
</evidence>
<dbReference type="Proteomes" id="UP001281024">
    <property type="component" value="Unassembled WGS sequence"/>
</dbReference>
<evidence type="ECO:0000313" key="1">
    <source>
        <dbReference type="EMBL" id="MDV7715667.1"/>
    </source>
</evidence>
<proteinExistence type="predicted"/>
<name>A0AAJ2P2Q0_OENOE</name>
<dbReference type="AlphaFoldDB" id="A0AAJ2P2Q0"/>
<comment type="caution">
    <text evidence="1">The sequence shown here is derived from an EMBL/GenBank/DDBJ whole genome shotgun (WGS) entry which is preliminary data.</text>
</comment>
<dbReference type="RefSeq" id="WP_002821866.1">
    <property type="nucleotide sequence ID" value="NZ_JBHNXW010000008.1"/>
</dbReference>
<accession>A0AAJ2P2Q0</accession>
<protein>
    <submittedName>
        <fullName evidence="1">Uncharacterized protein</fullName>
    </submittedName>
</protein>
<gene>
    <name evidence="1" type="ORF">GA838_07945</name>
</gene>